<feature type="compositionally biased region" description="Low complexity" evidence="9">
    <location>
        <begin position="299"/>
        <end position="311"/>
    </location>
</feature>
<dbReference type="GO" id="GO:0006906">
    <property type="term" value="P:vesicle fusion"/>
    <property type="evidence" value="ECO:0007669"/>
    <property type="project" value="TreeGrafter"/>
</dbReference>
<dbReference type="Gene3D" id="1.20.58.70">
    <property type="match status" value="1"/>
</dbReference>
<feature type="domain" description="T-SNARE coiled-coil homology" evidence="11">
    <location>
        <begin position="351"/>
        <end position="413"/>
    </location>
</feature>
<dbReference type="GO" id="GO:0005484">
    <property type="term" value="F:SNAP receptor activity"/>
    <property type="evidence" value="ECO:0007669"/>
    <property type="project" value="InterPro"/>
</dbReference>
<keyword evidence="7" id="KW-0175">Coiled coil</keyword>
<organism evidence="12 13">
    <name type="scientific">Ancylostoma ceylanicum</name>
    <dbReference type="NCBI Taxonomy" id="53326"/>
    <lineage>
        <taxon>Eukaryota</taxon>
        <taxon>Metazoa</taxon>
        <taxon>Ecdysozoa</taxon>
        <taxon>Nematoda</taxon>
        <taxon>Chromadorea</taxon>
        <taxon>Rhabditida</taxon>
        <taxon>Rhabditina</taxon>
        <taxon>Rhabditomorpha</taxon>
        <taxon>Strongyloidea</taxon>
        <taxon>Ancylostomatidae</taxon>
        <taxon>Ancylostomatinae</taxon>
        <taxon>Ancylostoma</taxon>
    </lineage>
</organism>
<gene>
    <name evidence="12" type="primary">Acey_s0373.g164</name>
    <name evidence="12" type="synonym">Acey-syx-5</name>
    <name evidence="12" type="ORF">Y032_0373g164</name>
</gene>
<sequence length="443" mass="49545">MPSRQVPRRRTTVTAEDVSYATTVCSCRMSDFSVRSRRRVEDSKPPVTAFEDHDAKKESASVPSSIFGNYSSLSSTVFGASPTQLWNSAQEAFSSIPSTLYYPPEQSAPQEFVEKDFPALSIFGDPVDSFTFTMPSRDRTAEFRTTCKSLQMKVHSNGFIQPTKKEILNDSVQFNQLAKRIGRDLSQTCAKMEKLAEMAKKKSLFDEKSDMDHLSRIVKEDITGLNKQIAALQEFSRRRSGGAKNQGTGHTQLVVVGLQSKLASVSKDFQSVLEISTENLKHQKSRREKFSHADHVPMSLPSSSSGSNVRSRLLEDDNQHGVPRVSSVSLDMGAMEQMRAQQQMTLQDQSDTYAQARSNAMETIEGSISELGQIFAQLASLVSEQGEMITRIDSNVEDTAINIDAAHTELVKYFHNISKNRWLMIKVFGVLMVFFIIFVLFLT</sequence>
<dbReference type="GO" id="GO:0048278">
    <property type="term" value="P:vesicle docking"/>
    <property type="evidence" value="ECO:0007669"/>
    <property type="project" value="TreeGrafter"/>
</dbReference>
<dbReference type="SMART" id="SM00397">
    <property type="entry name" value="t_SNARE"/>
    <property type="match status" value="1"/>
</dbReference>
<evidence type="ECO:0000256" key="8">
    <source>
        <dbReference type="ARBA" id="ARBA00023136"/>
    </source>
</evidence>
<dbReference type="GO" id="GO:0031201">
    <property type="term" value="C:SNARE complex"/>
    <property type="evidence" value="ECO:0007669"/>
    <property type="project" value="TreeGrafter"/>
</dbReference>
<dbReference type="PANTHER" id="PTHR19957:SF3">
    <property type="entry name" value="SYNTAXIN-5"/>
    <property type="match status" value="1"/>
</dbReference>
<dbReference type="Pfam" id="PF05739">
    <property type="entry name" value="SNARE"/>
    <property type="match status" value="1"/>
</dbReference>
<comment type="similarity">
    <text evidence="2">Belongs to the syntaxin family.</text>
</comment>
<dbReference type="SUPFAM" id="SSF47661">
    <property type="entry name" value="t-snare proteins"/>
    <property type="match status" value="1"/>
</dbReference>
<comment type="caution">
    <text evidence="12">The sequence shown here is derived from an EMBL/GenBank/DDBJ whole genome shotgun (WGS) entry which is preliminary data.</text>
</comment>
<keyword evidence="6 10" id="KW-1133">Transmembrane helix</keyword>
<dbReference type="InterPro" id="IPR010989">
    <property type="entry name" value="SNARE"/>
</dbReference>
<evidence type="ECO:0000259" key="11">
    <source>
        <dbReference type="PROSITE" id="PS50192"/>
    </source>
</evidence>
<evidence type="ECO:0000256" key="9">
    <source>
        <dbReference type="SAM" id="MobiDB-lite"/>
    </source>
</evidence>
<accession>A0A016RUK1</accession>
<dbReference type="GO" id="GO:0006836">
    <property type="term" value="P:neurotransmitter transport"/>
    <property type="evidence" value="ECO:0007669"/>
    <property type="project" value="UniProtKB-KW"/>
</dbReference>
<dbReference type="GO" id="GO:0006886">
    <property type="term" value="P:intracellular protein transport"/>
    <property type="evidence" value="ECO:0007669"/>
    <property type="project" value="InterPro"/>
</dbReference>
<dbReference type="InterPro" id="IPR006012">
    <property type="entry name" value="Syntaxin/epimorphin_CS"/>
</dbReference>
<evidence type="ECO:0000256" key="3">
    <source>
        <dbReference type="ARBA" id="ARBA00022448"/>
    </source>
</evidence>
<keyword evidence="4 10" id="KW-0812">Transmembrane</keyword>
<dbReference type="AlphaFoldDB" id="A0A016RUK1"/>
<dbReference type="STRING" id="53326.A0A016RUK1"/>
<proteinExistence type="inferred from homology"/>
<evidence type="ECO:0000256" key="6">
    <source>
        <dbReference type="ARBA" id="ARBA00022989"/>
    </source>
</evidence>
<dbReference type="GO" id="GO:0006888">
    <property type="term" value="P:endoplasmic reticulum to Golgi vesicle-mediated transport"/>
    <property type="evidence" value="ECO:0007669"/>
    <property type="project" value="TreeGrafter"/>
</dbReference>
<feature type="region of interest" description="Disordered" evidence="9">
    <location>
        <begin position="280"/>
        <end position="322"/>
    </location>
</feature>
<dbReference type="EMBL" id="JARK01001709">
    <property type="protein sequence ID" value="EYB81802.1"/>
    <property type="molecule type" value="Genomic_DNA"/>
</dbReference>
<dbReference type="PROSITE" id="PS50192">
    <property type="entry name" value="T_SNARE"/>
    <property type="match status" value="1"/>
</dbReference>
<evidence type="ECO:0000256" key="4">
    <source>
        <dbReference type="ARBA" id="ARBA00022692"/>
    </source>
</evidence>
<keyword evidence="3" id="KW-0813">Transport</keyword>
<feature type="transmembrane region" description="Helical" evidence="10">
    <location>
        <begin position="422"/>
        <end position="442"/>
    </location>
</feature>
<dbReference type="InterPro" id="IPR045242">
    <property type="entry name" value="Syntaxin"/>
</dbReference>
<comment type="subcellular location">
    <subcellularLocation>
        <location evidence="1">Membrane</location>
        <topology evidence="1">Single-pass type IV membrane protein</topology>
    </subcellularLocation>
</comment>
<dbReference type="GO" id="GO:0000149">
    <property type="term" value="F:SNARE binding"/>
    <property type="evidence" value="ECO:0007669"/>
    <property type="project" value="TreeGrafter"/>
</dbReference>
<evidence type="ECO:0000256" key="10">
    <source>
        <dbReference type="SAM" id="Phobius"/>
    </source>
</evidence>
<dbReference type="PANTHER" id="PTHR19957">
    <property type="entry name" value="SYNTAXIN"/>
    <property type="match status" value="1"/>
</dbReference>
<keyword evidence="5" id="KW-0532">Neurotransmitter transport</keyword>
<keyword evidence="8 10" id="KW-0472">Membrane</keyword>
<feature type="region of interest" description="Disordered" evidence="9">
    <location>
        <begin position="36"/>
        <end position="55"/>
    </location>
</feature>
<evidence type="ECO:0000256" key="1">
    <source>
        <dbReference type="ARBA" id="ARBA00004211"/>
    </source>
</evidence>
<name>A0A016RUK1_9BILA</name>
<dbReference type="PROSITE" id="PS00914">
    <property type="entry name" value="SYNTAXIN"/>
    <property type="match status" value="1"/>
</dbReference>
<evidence type="ECO:0000256" key="5">
    <source>
        <dbReference type="ARBA" id="ARBA00022775"/>
    </source>
</evidence>
<feature type="compositionally biased region" description="Basic and acidic residues" evidence="9">
    <location>
        <begin position="39"/>
        <end position="55"/>
    </location>
</feature>
<dbReference type="CDD" id="cd15844">
    <property type="entry name" value="SNARE_syntaxin5"/>
    <property type="match status" value="1"/>
</dbReference>
<reference evidence="13" key="1">
    <citation type="journal article" date="2015" name="Nat. Genet.">
        <title>The genome and transcriptome of the zoonotic hookworm Ancylostoma ceylanicum identify infection-specific gene families.</title>
        <authorList>
            <person name="Schwarz E.M."/>
            <person name="Hu Y."/>
            <person name="Antoshechkin I."/>
            <person name="Miller M.M."/>
            <person name="Sternberg P.W."/>
            <person name="Aroian R.V."/>
        </authorList>
    </citation>
    <scope>NUCLEOTIDE SEQUENCE</scope>
    <source>
        <strain evidence="13">HY135</strain>
    </source>
</reference>
<dbReference type="InterPro" id="IPR000727">
    <property type="entry name" value="T_SNARE_dom"/>
</dbReference>
<evidence type="ECO:0000313" key="13">
    <source>
        <dbReference type="Proteomes" id="UP000024635"/>
    </source>
</evidence>
<dbReference type="OrthoDB" id="421009at2759"/>
<dbReference type="GO" id="GO:0000139">
    <property type="term" value="C:Golgi membrane"/>
    <property type="evidence" value="ECO:0007669"/>
    <property type="project" value="TreeGrafter"/>
</dbReference>
<dbReference type="Proteomes" id="UP000024635">
    <property type="component" value="Unassembled WGS sequence"/>
</dbReference>
<evidence type="ECO:0000256" key="7">
    <source>
        <dbReference type="ARBA" id="ARBA00023054"/>
    </source>
</evidence>
<keyword evidence="13" id="KW-1185">Reference proteome</keyword>
<protein>
    <recommendedName>
        <fullName evidence="11">t-SNARE coiled-coil homology domain-containing protein</fullName>
    </recommendedName>
</protein>
<dbReference type="Pfam" id="PF11416">
    <property type="entry name" value="Syntaxin-5_N"/>
    <property type="match status" value="1"/>
</dbReference>
<dbReference type="InterPro" id="IPR021538">
    <property type="entry name" value="Syntaxin-5_N"/>
</dbReference>
<evidence type="ECO:0000256" key="2">
    <source>
        <dbReference type="ARBA" id="ARBA00009063"/>
    </source>
</evidence>
<evidence type="ECO:0000313" key="12">
    <source>
        <dbReference type="EMBL" id="EYB81802.1"/>
    </source>
</evidence>